<dbReference type="EMBL" id="JAOQKC010000003">
    <property type="protein sequence ID" value="MCU6695913.1"/>
    <property type="molecule type" value="Genomic_DNA"/>
</dbReference>
<dbReference type="Proteomes" id="UP001652461">
    <property type="component" value="Unassembled WGS sequence"/>
</dbReference>
<comment type="caution">
    <text evidence="3">The sequence shown here is derived from an EMBL/GenBank/DDBJ whole genome shotgun (WGS) entry which is preliminary data.</text>
</comment>
<gene>
    <name evidence="3" type="ORF">OCV63_03250</name>
</gene>
<feature type="chain" id="PRO_5045956879" description="DUF5666 domain-containing protein" evidence="2">
    <location>
        <begin position="22"/>
        <end position="236"/>
    </location>
</feature>
<dbReference type="RefSeq" id="WP_158361994.1">
    <property type="nucleotide sequence ID" value="NZ_JAOQKC010000003.1"/>
</dbReference>
<evidence type="ECO:0000256" key="2">
    <source>
        <dbReference type="SAM" id="SignalP"/>
    </source>
</evidence>
<protein>
    <recommendedName>
        <fullName evidence="5">DUF5666 domain-containing protein</fullName>
    </recommendedName>
</protein>
<evidence type="ECO:0008006" key="5">
    <source>
        <dbReference type="Google" id="ProtNLM"/>
    </source>
</evidence>
<organism evidence="3 4">
    <name type="scientific">Laedolimicola ammoniilytica</name>
    <dbReference type="NCBI Taxonomy" id="2981771"/>
    <lineage>
        <taxon>Bacteria</taxon>
        <taxon>Bacillati</taxon>
        <taxon>Bacillota</taxon>
        <taxon>Clostridia</taxon>
        <taxon>Lachnospirales</taxon>
        <taxon>Lachnospiraceae</taxon>
        <taxon>Laedolimicola</taxon>
    </lineage>
</organism>
<feature type="compositionally biased region" description="Polar residues" evidence="1">
    <location>
        <begin position="29"/>
        <end position="40"/>
    </location>
</feature>
<keyword evidence="4" id="KW-1185">Reference proteome</keyword>
<evidence type="ECO:0000256" key="1">
    <source>
        <dbReference type="SAM" id="MobiDB-lite"/>
    </source>
</evidence>
<dbReference type="PROSITE" id="PS51257">
    <property type="entry name" value="PROKAR_LIPOPROTEIN"/>
    <property type="match status" value="1"/>
</dbReference>
<feature type="signal peptide" evidence="2">
    <location>
        <begin position="1"/>
        <end position="21"/>
    </location>
</feature>
<feature type="compositionally biased region" description="Acidic residues" evidence="1">
    <location>
        <begin position="48"/>
        <end position="65"/>
    </location>
</feature>
<sequence>MKFKKIILLLGLTVALTVATACGSKGTDADTNGGQTTDQEATMPDADTPIDEDFGVTPEDGESDDAPAEAAARIYGTIEDISGNDVIVDNQSDISTRGEIILTVDPQNTILVDAQTALPLNVSEVEKGSFVAYLGPAMTLSLPPQCTPEVLIVNLPEDGDAPYYAVIAEEPIVGDNSYLTVKATDGATYVIPDNANVKPFRTRNILSVEDIHAGTRCLFWLDEQDEAFRVVVLDAE</sequence>
<evidence type="ECO:0000313" key="3">
    <source>
        <dbReference type="EMBL" id="MCU6695913.1"/>
    </source>
</evidence>
<reference evidence="3 4" key="1">
    <citation type="journal article" date="2021" name="ISME Commun">
        <title>Automated analysis of genomic sequences facilitates high-throughput and comprehensive description of bacteria.</title>
        <authorList>
            <person name="Hitch T.C.A."/>
        </authorList>
    </citation>
    <scope>NUCLEOTIDE SEQUENCE [LARGE SCALE GENOMIC DNA]</scope>
    <source>
        <strain evidence="3 4">Sanger_04</strain>
    </source>
</reference>
<proteinExistence type="predicted"/>
<keyword evidence="2" id="KW-0732">Signal</keyword>
<feature type="region of interest" description="Disordered" evidence="1">
    <location>
        <begin position="24"/>
        <end position="65"/>
    </location>
</feature>
<name>A0ABT2RUB9_9FIRM</name>
<accession>A0ABT2RUB9</accession>
<evidence type="ECO:0000313" key="4">
    <source>
        <dbReference type="Proteomes" id="UP001652461"/>
    </source>
</evidence>